<dbReference type="PANTHER" id="PTHR32179:SF3">
    <property type="entry name" value="NICOTINATE-NUCLEOTIDE PYROPHOSPHORYLASE [CARBOXYLATING]"/>
    <property type="match status" value="1"/>
</dbReference>
<reference evidence="12 13" key="1">
    <citation type="submission" date="2018-12" db="EMBL/GenBank/DDBJ databases">
        <title>Marinifilum JC070 sp. nov., a marine bacterium isolated from Yongle Blue Hole in the South China Sea.</title>
        <authorList>
            <person name="Fu T."/>
        </authorList>
    </citation>
    <scope>NUCLEOTIDE SEQUENCE [LARGE SCALE GENOMIC DNA]</scope>
    <source>
        <strain evidence="12 13">JC070</strain>
    </source>
</reference>
<protein>
    <recommendedName>
        <fullName evidence="4">nicotinate-nucleotide diphosphorylase (carboxylating)</fullName>
        <ecNumber evidence="4">2.4.2.19</ecNumber>
    </recommendedName>
    <alternativeName>
        <fullName evidence="8">Quinolinate phosphoribosyltransferase [decarboxylating]</fullName>
    </alternativeName>
</protein>
<dbReference type="NCBIfam" id="TIGR00078">
    <property type="entry name" value="nadC"/>
    <property type="match status" value="1"/>
</dbReference>
<evidence type="ECO:0000313" key="12">
    <source>
        <dbReference type="EMBL" id="NOU61528.1"/>
    </source>
</evidence>
<dbReference type="Pfam" id="PF02749">
    <property type="entry name" value="QRPTase_N"/>
    <property type="match status" value="1"/>
</dbReference>
<proteinExistence type="inferred from homology"/>
<evidence type="ECO:0000259" key="10">
    <source>
        <dbReference type="Pfam" id="PF01729"/>
    </source>
</evidence>
<dbReference type="SUPFAM" id="SSF51690">
    <property type="entry name" value="Nicotinate/Quinolinate PRTase C-terminal domain-like"/>
    <property type="match status" value="1"/>
</dbReference>
<evidence type="ECO:0000256" key="8">
    <source>
        <dbReference type="ARBA" id="ARBA00033102"/>
    </source>
</evidence>
<evidence type="ECO:0000256" key="2">
    <source>
        <dbReference type="ARBA" id="ARBA00004893"/>
    </source>
</evidence>
<accession>A0ABX1WZD6</accession>
<dbReference type="Gene3D" id="3.90.1170.20">
    <property type="entry name" value="Quinolinate phosphoribosyl transferase, N-terminal domain"/>
    <property type="match status" value="1"/>
</dbReference>
<keyword evidence="7 9" id="KW-0808">Transferase</keyword>
<keyword evidence="13" id="KW-1185">Reference proteome</keyword>
<keyword evidence="6 9" id="KW-0328">Glycosyltransferase</keyword>
<evidence type="ECO:0000256" key="9">
    <source>
        <dbReference type="PIRNR" id="PIRNR006250"/>
    </source>
</evidence>
<evidence type="ECO:0000256" key="1">
    <source>
        <dbReference type="ARBA" id="ARBA00003237"/>
    </source>
</evidence>
<organism evidence="12 13">
    <name type="scientific">Marinifilum caeruleilacunae</name>
    <dbReference type="NCBI Taxonomy" id="2499076"/>
    <lineage>
        <taxon>Bacteria</taxon>
        <taxon>Pseudomonadati</taxon>
        <taxon>Bacteroidota</taxon>
        <taxon>Bacteroidia</taxon>
        <taxon>Marinilabiliales</taxon>
        <taxon>Marinifilaceae</taxon>
    </lineage>
</organism>
<dbReference type="InterPro" id="IPR013785">
    <property type="entry name" value="Aldolase_TIM"/>
</dbReference>
<dbReference type="EC" id="2.4.2.19" evidence="4"/>
<feature type="domain" description="Quinolinate phosphoribosyl transferase N-terminal" evidence="11">
    <location>
        <begin position="27"/>
        <end position="112"/>
    </location>
</feature>
<comment type="similarity">
    <text evidence="3 9">Belongs to the NadC/ModD family.</text>
</comment>
<dbReference type="GO" id="GO:0004514">
    <property type="term" value="F:nicotinate-nucleotide diphosphorylase (carboxylating) activity"/>
    <property type="evidence" value="ECO:0007669"/>
    <property type="project" value="UniProtKB-EC"/>
</dbReference>
<dbReference type="Pfam" id="PF01729">
    <property type="entry name" value="QRPTase_C"/>
    <property type="match status" value="1"/>
</dbReference>
<evidence type="ECO:0000259" key="11">
    <source>
        <dbReference type="Pfam" id="PF02749"/>
    </source>
</evidence>
<dbReference type="Gene3D" id="3.20.20.70">
    <property type="entry name" value="Aldolase class I"/>
    <property type="match status" value="1"/>
</dbReference>
<evidence type="ECO:0000256" key="4">
    <source>
        <dbReference type="ARBA" id="ARBA00011944"/>
    </source>
</evidence>
<evidence type="ECO:0000256" key="6">
    <source>
        <dbReference type="ARBA" id="ARBA00022676"/>
    </source>
</evidence>
<dbReference type="InterPro" id="IPR022412">
    <property type="entry name" value="Quinolinate_PRibosylTrfase_N"/>
</dbReference>
<dbReference type="PIRSF" id="PIRSF006250">
    <property type="entry name" value="NadC_ModD"/>
    <property type="match status" value="1"/>
</dbReference>
<evidence type="ECO:0000313" key="13">
    <source>
        <dbReference type="Proteomes" id="UP000732105"/>
    </source>
</evidence>
<dbReference type="InterPro" id="IPR004393">
    <property type="entry name" value="NadC"/>
</dbReference>
<dbReference type="PANTHER" id="PTHR32179">
    <property type="entry name" value="NICOTINATE-NUCLEOTIDE PYROPHOSPHORYLASE [CARBOXYLATING]"/>
    <property type="match status" value="1"/>
</dbReference>
<dbReference type="SUPFAM" id="SSF54675">
    <property type="entry name" value="Nicotinate/Quinolinate PRTase N-terminal domain-like"/>
    <property type="match status" value="1"/>
</dbReference>
<dbReference type="InterPro" id="IPR027277">
    <property type="entry name" value="NadC/ModD"/>
</dbReference>
<dbReference type="RefSeq" id="WP_171596785.1">
    <property type="nucleotide sequence ID" value="NZ_RZNH01000035.1"/>
</dbReference>
<name>A0ABX1WZD6_9BACT</name>
<evidence type="ECO:0000256" key="3">
    <source>
        <dbReference type="ARBA" id="ARBA00009400"/>
    </source>
</evidence>
<comment type="pathway">
    <text evidence="2">Cofactor biosynthesis; NAD(+) biosynthesis; nicotinate D-ribonucleotide from quinolinate: step 1/1.</text>
</comment>
<dbReference type="EMBL" id="RZNH01000035">
    <property type="protein sequence ID" value="NOU61528.1"/>
    <property type="molecule type" value="Genomic_DNA"/>
</dbReference>
<sequence>MEELGLNIQELEYIIEHAFREDIGDGDITTNNLVPENSVAKASMTAKANGVIAGLPVAERVFKKLDPNLKWSPLVKDGDTVIKGDVIVEIQGSFRALLTGERLALNLMQRMSGIASETAKYVAEVQHTNVQILDTRKTVPGLRTLDKYAVKTGGGTNHRIGLYDLVMIKDNHIKVAGGIAPAVEQIRKSIPKHIKVEVETTNIKEVEQALHAGADIIMLDNMSNEDMALAVKMVDGKAKTEASGNMNLERLKGVAETGVDFISIGALTHSVKALDISQNIIL</sequence>
<dbReference type="CDD" id="cd01572">
    <property type="entry name" value="QPRTase"/>
    <property type="match status" value="1"/>
</dbReference>
<dbReference type="InterPro" id="IPR036068">
    <property type="entry name" value="Nicotinate_pribotase-like_C"/>
</dbReference>
<evidence type="ECO:0000256" key="7">
    <source>
        <dbReference type="ARBA" id="ARBA00022679"/>
    </source>
</evidence>
<dbReference type="InterPro" id="IPR002638">
    <property type="entry name" value="Quinolinate_PRibosylTrfase_C"/>
</dbReference>
<dbReference type="InterPro" id="IPR037128">
    <property type="entry name" value="Quinolinate_PRibosylTase_N_sf"/>
</dbReference>
<feature type="domain" description="Quinolinate phosphoribosyl transferase C-terminal" evidence="10">
    <location>
        <begin position="114"/>
        <end position="277"/>
    </location>
</feature>
<evidence type="ECO:0000256" key="5">
    <source>
        <dbReference type="ARBA" id="ARBA00022642"/>
    </source>
</evidence>
<keyword evidence="5" id="KW-0662">Pyridine nucleotide biosynthesis</keyword>
<dbReference type="Proteomes" id="UP000732105">
    <property type="component" value="Unassembled WGS sequence"/>
</dbReference>
<gene>
    <name evidence="12" type="primary">nadC</name>
    <name evidence="12" type="ORF">ELS83_17130</name>
</gene>
<comment type="caution">
    <text evidence="12">The sequence shown here is derived from an EMBL/GenBank/DDBJ whole genome shotgun (WGS) entry which is preliminary data.</text>
</comment>
<comment type="function">
    <text evidence="1">Involved in the catabolism of quinolinic acid (QA).</text>
</comment>